<evidence type="ECO:0000256" key="4">
    <source>
        <dbReference type="ARBA" id="ARBA00022692"/>
    </source>
</evidence>
<dbReference type="GO" id="GO:0000149">
    <property type="term" value="F:SNARE binding"/>
    <property type="evidence" value="ECO:0007669"/>
    <property type="project" value="TreeGrafter"/>
</dbReference>
<feature type="domain" description="T-SNARE coiled-coil homology" evidence="10">
    <location>
        <begin position="238"/>
        <end position="300"/>
    </location>
</feature>
<dbReference type="OrthoDB" id="421009at2759"/>
<feature type="compositionally biased region" description="Gly residues" evidence="8">
    <location>
        <begin position="159"/>
        <end position="169"/>
    </location>
</feature>
<dbReference type="InterPro" id="IPR045242">
    <property type="entry name" value="Syntaxin"/>
</dbReference>
<dbReference type="SMART" id="SM00397">
    <property type="entry name" value="t_SNARE"/>
    <property type="match status" value="1"/>
</dbReference>
<reference evidence="11 12" key="1">
    <citation type="submission" date="2017-12" db="EMBL/GenBank/DDBJ databases">
        <title>Sequencing, de novo assembly and annotation of complete genome of a new Thraustochytrid species, strain FCC1311.</title>
        <authorList>
            <person name="Sedici K."/>
            <person name="Godart F."/>
            <person name="Aiese Cigliano R."/>
            <person name="Sanseverino W."/>
            <person name="Barakat M."/>
            <person name="Ortet P."/>
            <person name="Marechal E."/>
            <person name="Cagnac O."/>
            <person name="Amato A."/>
        </authorList>
    </citation>
    <scope>NUCLEOTIDE SEQUENCE [LARGE SCALE GENOMIC DNA]</scope>
</reference>
<evidence type="ECO:0000256" key="3">
    <source>
        <dbReference type="ARBA" id="ARBA00022448"/>
    </source>
</evidence>
<dbReference type="PANTHER" id="PTHR19957:SF3">
    <property type="entry name" value="SYNTAXIN-5"/>
    <property type="match status" value="1"/>
</dbReference>
<sequence>MAPWQGGDEGGAVVDRTAEFFSAVSAQVQAGRAAELSGKISLTSKKLQHLAQLTRRQGTFDDPMDEINVLSARLKEDTKFIKYELDQLQAYLDRNRQKVGRGSDNAAEHSMAIVQTMKMQLGNTAKSFKNVLEERQSTMRKKSDRRGLFGTKRAPLSGLGQGASAGGQQQGQQNQQASSQGSSLPRPSGVSVVSQNGGLHQRTSFQQQQFLSEGGDDEEEIVFDEAPLIQQTATVQDNAYLSSRVQAMNSIERHISELGEVFHQLAHMVADSRISIERIDDNVTAAQENMQQGYEQLVRTWMGVSNNRWLAAKILFVLLFFITFFVVFLA</sequence>
<keyword evidence="7 9" id="KW-0472">Membrane</keyword>
<keyword evidence="4 9" id="KW-0812">Transmembrane</keyword>
<evidence type="ECO:0000256" key="9">
    <source>
        <dbReference type="SAM" id="Phobius"/>
    </source>
</evidence>
<dbReference type="Gene3D" id="1.20.58.70">
    <property type="match status" value="1"/>
</dbReference>
<keyword evidence="6" id="KW-0175">Coiled coil</keyword>
<dbReference type="GO" id="GO:0006888">
    <property type="term" value="P:endoplasmic reticulum to Golgi vesicle-mediated transport"/>
    <property type="evidence" value="ECO:0007669"/>
    <property type="project" value="TreeGrafter"/>
</dbReference>
<evidence type="ECO:0000256" key="5">
    <source>
        <dbReference type="ARBA" id="ARBA00022989"/>
    </source>
</evidence>
<dbReference type="AlphaFoldDB" id="A0A2R5G8L7"/>
<evidence type="ECO:0000256" key="7">
    <source>
        <dbReference type="ARBA" id="ARBA00023136"/>
    </source>
</evidence>
<name>A0A2R5G8L7_9STRA</name>
<evidence type="ECO:0000313" key="12">
    <source>
        <dbReference type="Proteomes" id="UP000241890"/>
    </source>
</evidence>
<dbReference type="GO" id="GO:0006886">
    <property type="term" value="P:intracellular protein transport"/>
    <property type="evidence" value="ECO:0007669"/>
    <property type="project" value="TreeGrafter"/>
</dbReference>
<dbReference type="GO" id="GO:0000139">
    <property type="term" value="C:Golgi membrane"/>
    <property type="evidence" value="ECO:0007669"/>
    <property type="project" value="TreeGrafter"/>
</dbReference>
<dbReference type="Proteomes" id="UP000241890">
    <property type="component" value="Unassembled WGS sequence"/>
</dbReference>
<proteinExistence type="inferred from homology"/>
<feature type="region of interest" description="Disordered" evidence="8">
    <location>
        <begin position="134"/>
        <end position="195"/>
    </location>
</feature>
<evidence type="ECO:0000259" key="10">
    <source>
        <dbReference type="PROSITE" id="PS50192"/>
    </source>
</evidence>
<evidence type="ECO:0000256" key="2">
    <source>
        <dbReference type="ARBA" id="ARBA00009063"/>
    </source>
</evidence>
<comment type="similarity">
    <text evidence="2">Belongs to the syntaxin family.</text>
</comment>
<evidence type="ECO:0000256" key="6">
    <source>
        <dbReference type="ARBA" id="ARBA00023054"/>
    </source>
</evidence>
<dbReference type="SUPFAM" id="SSF47661">
    <property type="entry name" value="t-snare proteins"/>
    <property type="match status" value="1"/>
</dbReference>
<comment type="subcellular location">
    <subcellularLocation>
        <location evidence="1">Membrane</location>
        <topology evidence="1">Single-pass type IV membrane protein</topology>
    </subcellularLocation>
</comment>
<dbReference type="GO" id="GO:0006906">
    <property type="term" value="P:vesicle fusion"/>
    <property type="evidence" value="ECO:0007669"/>
    <property type="project" value="TreeGrafter"/>
</dbReference>
<organism evidence="11 12">
    <name type="scientific">Hondaea fermentalgiana</name>
    <dbReference type="NCBI Taxonomy" id="2315210"/>
    <lineage>
        <taxon>Eukaryota</taxon>
        <taxon>Sar</taxon>
        <taxon>Stramenopiles</taxon>
        <taxon>Bigyra</taxon>
        <taxon>Labyrinthulomycetes</taxon>
        <taxon>Thraustochytrida</taxon>
        <taxon>Thraustochytriidae</taxon>
        <taxon>Hondaea</taxon>
    </lineage>
</organism>
<gene>
    <name evidence="11" type="ORF">FCC1311_031072</name>
</gene>
<dbReference type="InterPro" id="IPR000727">
    <property type="entry name" value="T_SNARE_dom"/>
</dbReference>
<dbReference type="InterPro" id="IPR010989">
    <property type="entry name" value="SNARE"/>
</dbReference>
<comment type="caution">
    <text evidence="11">The sequence shown here is derived from an EMBL/GenBank/DDBJ whole genome shotgun (WGS) entry which is preliminary data.</text>
</comment>
<protein>
    <submittedName>
        <fullName evidence="11">Syntaxin-5</fullName>
    </submittedName>
</protein>
<keyword evidence="3" id="KW-0813">Transport</keyword>
<dbReference type="PANTHER" id="PTHR19957">
    <property type="entry name" value="SYNTAXIN"/>
    <property type="match status" value="1"/>
</dbReference>
<keyword evidence="12" id="KW-1185">Reference proteome</keyword>
<dbReference type="CDD" id="cd15844">
    <property type="entry name" value="SNARE_syntaxin5"/>
    <property type="match status" value="1"/>
</dbReference>
<dbReference type="FunCoup" id="A0A2R5G8L7">
    <property type="interactions" value="410"/>
</dbReference>
<evidence type="ECO:0000256" key="1">
    <source>
        <dbReference type="ARBA" id="ARBA00004211"/>
    </source>
</evidence>
<feature type="transmembrane region" description="Helical" evidence="9">
    <location>
        <begin position="309"/>
        <end position="329"/>
    </location>
</feature>
<dbReference type="InParanoid" id="A0A2R5G8L7"/>
<dbReference type="PROSITE" id="PS50192">
    <property type="entry name" value="T_SNARE"/>
    <property type="match status" value="1"/>
</dbReference>
<evidence type="ECO:0000313" key="11">
    <source>
        <dbReference type="EMBL" id="GBG26885.1"/>
    </source>
</evidence>
<accession>A0A2R5G8L7</accession>
<feature type="compositionally biased region" description="Low complexity" evidence="8">
    <location>
        <begin position="170"/>
        <end position="184"/>
    </location>
</feature>
<dbReference type="GO" id="GO:0031201">
    <property type="term" value="C:SNARE complex"/>
    <property type="evidence" value="ECO:0007669"/>
    <property type="project" value="TreeGrafter"/>
</dbReference>
<evidence type="ECO:0000256" key="8">
    <source>
        <dbReference type="SAM" id="MobiDB-lite"/>
    </source>
</evidence>
<dbReference type="EMBL" id="BEYU01000025">
    <property type="protein sequence ID" value="GBG26885.1"/>
    <property type="molecule type" value="Genomic_DNA"/>
</dbReference>
<keyword evidence="5 9" id="KW-1133">Transmembrane helix</keyword>
<dbReference type="GO" id="GO:0005484">
    <property type="term" value="F:SNAP receptor activity"/>
    <property type="evidence" value="ECO:0007669"/>
    <property type="project" value="TreeGrafter"/>
</dbReference>
<dbReference type="Pfam" id="PF05739">
    <property type="entry name" value="SNARE"/>
    <property type="match status" value="1"/>
</dbReference>
<dbReference type="GO" id="GO:0048278">
    <property type="term" value="P:vesicle docking"/>
    <property type="evidence" value="ECO:0007669"/>
    <property type="project" value="TreeGrafter"/>
</dbReference>